<feature type="non-terminal residue" evidence="2">
    <location>
        <position position="220"/>
    </location>
</feature>
<dbReference type="HOGENOM" id="CLU_083372_0_0_1"/>
<sequence>IEHVLEDLARQNAEQRELLNALSEIGRTDNQRQHEELINTIRATANEQVSYNVQEYLDEFSKALAIEVRMLLGEVGKLREERRAIQHEVGSLMTVRAKYSPGGEFHGDWQAPPMGGGPPPGAPSQPPPDMPVPEEPPQPIRPCWHPVDNRPTRRIRKPRPAQPPQAEAHIPPPGHTQSWATWHPNPAMAPTPPPVEPTLVVSDRQSPGLFGPRSPRSPFR</sequence>
<feature type="compositionally biased region" description="Pro residues" evidence="1">
    <location>
        <begin position="187"/>
        <end position="196"/>
    </location>
</feature>
<protein>
    <submittedName>
        <fullName evidence="2">Uncharacterized protein</fullName>
    </submittedName>
</protein>
<keyword evidence="3" id="KW-1185">Reference proteome</keyword>
<name>A0A0C9ZMR2_9AGAM</name>
<dbReference type="AlphaFoldDB" id="A0A0C9ZMR2"/>
<dbReference type="EMBL" id="KN833697">
    <property type="protein sequence ID" value="KIK27194.1"/>
    <property type="molecule type" value="Genomic_DNA"/>
</dbReference>
<evidence type="ECO:0000313" key="2">
    <source>
        <dbReference type="EMBL" id="KIK27194.1"/>
    </source>
</evidence>
<reference evidence="2 3" key="1">
    <citation type="submission" date="2014-04" db="EMBL/GenBank/DDBJ databases">
        <authorList>
            <consortium name="DOE Joint Genome Institute"/>
            <person name="Kuo A."/>
            <person name="Kohler A."/>
            <person name="Costa M.D."/>
            <person name="Nagy L.G."/>
            <person name="Floudas D."/>
            <person name="Copeland A."/>
            <person name="Barry K.W."/>
            <person name="Cichocki N."/>
            <person name="Veneault-Fourrey C."/>
            <person name="LaButti K."/>
            <person name="Lindquist E.A."/>
            <person name="Lipzen A."/>
            <person name="Lundell T."/>
            <person name="Morin E."/>
            <person name="Murat C."/>
            <person name="Sun H."/>
            <person name="Tunlid A."/>
            <person name="Henrissat B."/>
            <person name="Grigoriev I.V."/>
            <person name="Hibbett D.S."/>
            <person name="Martin F."/>
            <person name="Nordberg H.P."/>
            <person name="Cantor M.N."/>
            <person name="Hua S.X."/>
        </authorList>
    </citation>
    <scope>NUCLEOTIDE SEQUENCE [LARGE SCALE GENOMIC DNA]</scope>
    <source>
        <strain evidence="2 3">441</strain>
    </source>
</reference>
<evidence type="ECO:0000313" key="3">
    <source>
        <dbReference type="Proteomes" id="UP000054018"/>
    </source>
</evidence>
<organism evidence="2 3">
    <name type="scientific">Pisolithus microcarpus 441</name>
    <dbReference type="NCBI Taxonomy" id="765257"/>
    <lineage>
        <taxon>Eukaryota</taxon>
        <taxon>Fungi</taxon>
        <taxon>Dikarya</taxon>
        <taxon>Basidiomycota</taxon>
        <taxon>Agaricomycotina</taxon>
        <taxon>Agaricomycetes</taxon>
        <taxon>Agaricomycetidae</taxon>
        <taxon>Boletales</taxon>
        <taxon>Sclerodermatineae</taxon>
        <taxon>Pisolithaceae</taxon>
        <taxon>Pisolithus</taxon>
    </lineage>
</organism>
<accession>A0A0C9ZMR2</accession>
<dbReference type="OrthoDB" id="2507336at2759"/>
<evidence type="ECO:0000256" key="1">
    <source>
        <dbReference type="SAM" id="MobiDB-lite"/>
    </source>
</evidence>
<gene>
    <name evidence="2" type="ORF">PISMIDRAFT_93328</name>
</gene>
<feature type="compositionally biased region" description="Pro residues" evidence="1">
    <location>
        <begin position="115"/>
        <end position="140"/>
    </location>
</feature>
<feature type="region of interest" description="Disordered" evidence="1">
    <location>
        <begin position="101"/>
        <end position="220"/>
    </location>
</feature>
<proteinExistence type="predicted"/>
<dbReference type="Proteomes" id="UP000054018">
    <property type="component" value="Unassembled WGS sequence"/>
</dbReference>
<reference evidence="3" key="2">
    <citation type="submission" date="2015-01" db="EMBL/GenBank/DDBJ databases">
        <title>Evolutionary Origins and Diversification of the Mycorrhizal Mutualists.</title>
        <authorList>
            <consortium name="DOE Joint Genome Institute"/>
            <consortium name="Mycorrhizal Genomics Consortium"/>
            <person name="Kohler A."/>
            <person name="Kuo A."/>
            <person name="Nagy L.G."/>
            <person name="Floudas D."/>
            <person name="Copeland A."/>
            <person name="Barry K.W."/>
            <person name="Cichocki N."/>
            <person name="Veneault-Fourrey C."/>
            <person name="LaButti K."/>
            <person name="Lindquist E.A."/>
            <person name="Lipzen A."/>
            <person name="Lundell T."/>
            <person name="Morin E."/>
            <person name="Murat C."/>
            <person name="Riley R."/>
            <person name="Ohm R."/>
            <person name="Sun H."/>
            <person name="Tunlid A."/>
            <person name="Henrissat B."/>
            <person name="Grigoriev I.V."/>
            <person name="Hibbett D.S."/>
            <person name="Martin F."/>
        </authorList>
    </citation>
    <scope>NUCLEOTIDE SEQUENCE [LARGE SCALE GENOMIC DNA]</scope>
    <source>
        <strain evidence="3">441</strain>
    </source>
</reference>
<dbReference type="STRING" id="765257.A0A0C9ZMR2"/>